<name>A0A516H4Z5_9PROT</name>
<dbReference type="KEGG" id="fer:FNB15_16995"/>
<protein>
    <submittedName>
        <fullName evidence="1">Uncharacterized protein</fullName>
    </submittedName>
</protein>
<dbReference type="RefSeq" id="WP_144257855.1">
    <property type="nucleotide sequence ID" value="NZ_CP041636.1"/>
</dbReference>
<evidence type="ECO:0000313" key="2">
    <source>
        <dbReference type="Proteomes" id="UP000317496"/>
    </source>
</evidence>
<accession>A0A516H4Z5</accession>
<gene>
    <name evidence="1" type="ORF">FNB15_16995</name>
</gene>
<reference evidence="1 2" key="1">
    <citation type="submission" date="2019-07" db="EMBL/GenBank/DDBJ databases">
        <title>Genome sequencing for Ferrovibrio sp. K5.</title>
        <authorList>
            <person name="Park S.-J."/>
        </authorList>
    </citation>
    <scope>NUCLEOTIDE SEQUENCE [LARGE SCALE GENOMIC DNA]</scope>
    <source>
        <strain evidence="1 2">K5</strain>
    </source>
</reference>
<dbReference type="EMBL" id="CP041636">
    <property type="protein sequence ID" value="QDO98858.1"/>
    <property type="molecule type" value="Genomic_DNA"/>
</dbReference>
<proteinExistence type="predicted"/>
<dbReference type="AlphaFoldDB" id="A0A516H4Z5"/>
<sequence>MGVQTEIIIPRYVVMTRLADSWIPRASHGDVERAEAEAFRWRRIYGPDRTRVAEFLVPEEIDGPSLHEAVTVTALPILSRTSSRVLPDKYHAWREAGLRALALYLGFGLATRAVDLLIIMVQH</sequence>
<organism evidence="1 2">
    <name type="scientific">Ferrovibrio terrae</name>
    <dbReference type="NCBI Taxonomy" id="2594003"/>
    <lineage>
        <taxon>Bacteria</taxon>
        <taxon>Pseudomonadati</taxon>
        <taxon>Pseudomonadota</taxon>
        <taxon>Alphaproteobacteria</taxon>
        <taxon>Rhodospirillales</taxon>
        <taxon>Rhodospirillaceae</taxon>
        <taxon>Ferrovibrio</taxon>
    </lineage>
</organism>
<dbReference type="Proteomes" id="UP000317496">
    <property type="component" value="Chromosome"/>
</dbReference>
<keyword evidence="2" id="KW-1185">Reference proteome</keyword>
<evidence type="ECO:0000313" key="1">
    <source>
        <dbReference type="EMBL" id="QDO98858.1"/>
    </source>
</evidence>